<name>A0AAE8MSU9_9PEZI</name>
<keyword evidence="1" id="KW-0732">Signal</keyword>
<evidence type="ECO:0000313" key="3">
    <source>
        <dbReference type="EMBL" id="SPN99294.1"/>
    </source>
</evidence>
<protein>
    <recommendedName>
        <fullName evidence="2">DUF1996 domain-containing protein</fullName>
    </recommendedName>
</protein>
<dbReference type="Proteomes" id="UP001187682">
    <property type="component" value="Unassembled WGS sequence"/>
</dbReference>
<feature type="chain" id="PRO_5041968562" description="DUF1996 domain-containing protein" evidence="1">
    <location>
        <begin position="17"/>
        <end position="328"/>
    </location>
</feature>
<dbReference type="AlphaFoldDB" id="A0AAE8MSU9"/>
<dbReference type="Pfam" id="PF09362">
    <property type="entry name" value="DUF1996"/>
    <property type="match status" value="1"/>
</dbReference>
<evidence type="ECO:0000313" key="4">
    <source>
        <dbReference type="Proteomes" id="UP001187682"/>
    </source>
</evidence>
<gene>
    <name evidence="3" type="ORF">DNG_02330</name>
</gene>
<sequence length="328" mass="35621">MKFFLSALALVAPAQGYLRFGCGTLSVQRLDPLVEPGAIPSAHLHQIVGGNAFNATMDPSRDIGNEATCTTCSFSEDFSNYWTAVLYFKAQNGSYIRVPQYPNALLGDLQGGMTIYYIQESFSTNGNQKITAFPPGFRMTVGNPGNGDGANPGLRYTCLQNVMTRFPETAEFPKAPCPAGIMAIHHFPACWDGKNLDSANHQDHMYNTVKGAFQPAGACPASHPVRVPQVAYETMWDTTKFNDKSLWPTDGSQPFVWSYEDSTGYGTHGDYLFGWKGDALQRAMDSTALLSTGLATQSVPQANACKIQPSVVEEIDGWLSSLPGRSAM</sequence>
<feature type="domain" description="DUF1996" evidence="2">
    <location>
        <begin position="31"/>
        <end position="275"/>
    </location>
</feature>
<feature type="signal peptide" evidence="1">
    <location>
        <begin position="1"/>
        <end position="16"/>
    </location>
</feature>
<proteinExistence type="predicted"/>
<organism evidence="3 4">
    <name type="scientific">Cephalotrichum gorgonifer</name>
    <dbReference type="NCBI Taxonomy" id="2041049"/>
    <lineage>
        <taxon>Eukaryota</taxon>
        <taxon>Fungi</taxon>
        <taxon>Dikarya</taxon>
        <taxon>Ascomycota</taxon>
        <taxon>Pezizomycotina</taxon>
        <taxon>Sordariomycetes</taxon>
        <taxon>Hypocreomycetidae</taxon>
        <taxon>Microascales</taxon>
        <taxon>Microascaceae</taxon>
        <taxon>Cephalotrichum</taxon>
    </lineage>
</organism>
<reference evidence="3" key="1">
    <citation type="submission" date="2018-03" db="EMBL/GenBank/DDBJ databases">
        <authorList>
            <person name="Guldener U."/>
        </authorList>
    </citation>
    <scope>NUCLEOTIDE SEQUENCE</scope>
</reference>
<dbReference type="PANTHER" id="PTHR43662:SF5">
    <property type="entry name" value="DUF1996 DOMAIN-CONTAINING PROTEIN"/>
    <property type="match status" value="1"/>
</dbReference>
<evidence type="ECO:0000259" key="2">
    <source>
        <dbReference type="Pfam" id="PF09362"/>
    </source>
</evidence>
<dbReference type="EMBL" id="ONZQ02000002">
    <property type="protein sequence ID" value="SPN99294.1"/>
    <property type="molecule type" value="Genomic_DNA"/>
</dbReference>
<comment type="caution">
    <text evidence="3">The sequence shown here is derived from an EMBL/GenBank/DDBJ whole genome shotgun (WGS) entry which is preliminary data.</text>
</comment>
<dbReference type="PANTHER" id="PTHR43662">
    <property type="match status" value="1"/>
</dbReference>
<dbReference type="InterPro" id="IPR018535">
    <property type="entry name" value="DUF1996"/>
</dbReference>
<keyword evidence="4" id="KW-1185">Reference proteome</keyword>
<accession>A0AAE8MSU9</accession>
<evidence type="ECO:0000256" key="1">
    <source>
        <dbReference type="SAM" id="SignalP"/>
    </source>
</evidence>